<evidence type="ECO:0000313" key="2">
    <source>
        <dbReference type="Proteomes" id="UP001501536"/>
    </source>
</evidence>
<keyword evidence="2" id="KW-1185">Reference proteome</keyword>
<evidence type="ECO:0000313" key="1">
    <source>
        <dbReference type="EMBL" id="GAA3699026.1"/>
    </source>
</evidence>
<comment type="caution">
    <text evidence="1">The sequence shown here is derived from an EMBL/GenBank/DDBJ whole genome shotgun (WGS) entry which is preliminary data.</text>
</comment>
<dbReference type="RefSeq" id="WP_344880810.1">
    <property type="nucleotide sequence ID" value="NZ_BAABCJ010000001.1"/>
</dbReference>
<gene>
    <name evidence="1" type="ORF">GCM10022377_10040</name>
</gene>
<organism evidence="1 2">
    <name type="scientific">Zhihengliuella alba</name>
    <dbReference type="NCBI Taxonomy" id="547018"/>
    <lineage>
        <taxon>Bacteria</taxon>
        <taxon>Bacillati</taxon>
        <taxon>Actinomycetota</taxon>
        <taxon>Actinomycetes</taxon>
        <taxon>Micrococcales</taxon>
        <taxon>Micrococcaceae</taxon>
        <taxon>Zhihengliuella</taxon>
    </lineage>
</organism>
<dbReference type="EMBL" id="BAABCJ010000001">
    <property type="protein sequence ID" value="GAA3699026.1"/>
    <property type="molecule type" value="Genomic_DNA"/>
</dbReference>
<name>A0ABP7D5G3_9MICC</name>
<dbReference type="Proteomes" id="UP001501536">
    <property type="component" value="Unassembled WGS sequence"/>
</dbReference>
<reference evidence="2" key="1">
    <citation type="journal article" date="2019" name="Int. J. Syst. Evol. Microbiol.">
        <title>The Global Catalogue of Microorganisms (GCM) 10K type strain sequencing project: providing services to taxonomists for standard genome sequencing and annotation.</title>
        <authorList>
            <consortium name="The Broad Institute Genomics Platform"/>
            <consortium name="The Broad Institute Genome Sequencing Center for Infectious Disease"/>
            <person name="Wu L."/>
            <person name="Ma J."/>
        </authorList>
    </citation>
    <scope>NUCLEOTIDE SEQUENCE [LARGE SCALE GENOMIC DNA]</scope>
    <source>
        <strain evidence="2">JCM 16961</strain>
    </source>
</reference>
<proteinExistence type="predicted"/>
<evidence type="ECO:0008006" key="3">
    <source>
        <dbReference type="Google" id="ProtNLM"/>
    </source>
</evidence>
<protein>
    <recommendedName>
        <fullName evidence="3">Helix-turn-helix DNA binding domain protein</fullName>
    </recommendedName>
</protein>
<sequence>MALCTTVDCELPTETYLCGRCVSDLQSWIDQAIDLAPELTVTIMRQDRLRHVAQTGGAGQKAGSMPPVSLDAVQLQQNLRSIARDATDYAADPFAAGIAGMIRDWHQKAELLVSGPKPEFIDHAALQERIANIAPPMPTRQLLAFLREKAGIPIKRTDINNWSRRGWLRPVDRKPLPTYLPHEVLDVWNERSHA</sequence>
<accession>A0ABP7D5G3</accession>